<dbReference type="EMBL" id="AZFZ01000009">
    <property type="protein sequence ID" value="KRM44809.1"/>
    <property type="molecule type" value="Genomic_DNA"/>
</dbReference>
<keyword evidence="9 12" id="KW-0238">DNA-binding</keyword>
<dbReference type="NCBIfam" id="NF004066">
    <property type="entry name" value="PRK05580.1-3"/>
    <property type="match status" value="1"/>
</dbReference>
<feature type="domain" description="Helicase C-terminal" evidence="14">
    <location>
        <begin position="552"/>
        <end position="709"/>
    </location>
</feature>
<keyword evidence="8 12" id="KW-0067">ATP-binding</keyword>
<keyword evidence="7 12" id="KW-0862">Zinc</keyword>
<feature type="binding site" evidence="12">
    <location>
        <position position="529"/>
    </location>
    <ligand>
        <name>Zn(2+)</name>
        <dbReference type="ChEBI" id="CHEBI:29105"/>
        <label>2</label>
    </ligand>
</feature>
<dbReference type="SMART" id="SM00487">
    <property type="entry name" value="DEXDc"/>
    <property type="match status" value="1"/>
</dbReference>
<dbReference type="Gene3D" id="3.40.1440.60">
    <property type="entry name" value="PriA, 3(prime) DNA-binding domain"/>
    <property type="match status" value="1"/>
</dbReference>
<evidence type="ECO:0000256" key="6">
    <source>
        <dbReference type="ARBA" id="ARBA00022806"/>
    </source>
</evidence>
<comment type="catalytic activity">
    <reaction evidence="11 12">
        <text>ATP + H2O = ADP + phosphate + H(+)</text>
        <dbReference type="Rhea" id="RHEA:13065"/>
        <dbReference type="ChEBI" id="CHEBI:15377"/>
        <dbReference type="ChEBI" id="CHEBI:15378"/>
        <dbReference type="ChEBI" id="CHEBI:30616"/>
        <dbReference type="ChEBI" id="CHEBI:43474"/>
        <dbReference type="ChEBI" id="CHEBI:456216"/>
        <dbReference type="EC" id="5.6.2.4"/>
    </reaction>
</comment>
<dbReference type="Pfam" id="PF00271">
    <property type="entry name" value="Helicase_C"/>
    <property type="match status" value="1"/>
</dbReference>
<dbReference type="GO" id="GO:0043138">
    <property type="term" value="F:3'-5' DNA helicase activity"/>
    <property type="evidence" value="ECO:0007669"/>
    <property type="project" value="UniProtKB-EC"/>
</dbReference>
<name>A0A0R1YZU2_9LACO</name>
<reference evidence="15 16" key="1">
    <citation type="journal article" date="2015" name="Genome Announc.">
        <title>Expanding the biotechnology potential of lactobacilli through comparative genomics of 213 strains and associated genera.</title>
        <authorList>
            <person name="Sun Z."/>
            <person name="Harris H.M."/>
            <person name="McCann A."/>
            <person name="Guo C."/>
            <person name="Argimon S."/>
            <person name="Zhang W."/>
            <person name="Yang X."/>
            <person name="Jeffery I.B."/>
            <person name="Cooney J.C."/>
            <person name="Kagawa T.F."/>
            <person name="Liu W."/>
            <person name="Song Y."/>
            <person name="Salvetti E."/>
            <person name="Wrobel A."/>
            <person name="Rasinkangas P."/>
            <person name="Parkhill J."/>
            <person name="Rea M.C."/>
            <person name="O'Sullivan O."/>
            <person name="Ritari J."/>
            <person name="Douillard F.P."/>
            <person name="Paul Ross R."/>
            <person name="Yang R."/>
            <person name="Briner A.E."/>
            <person name="Felis G.E."/>
            <person name="de Vos W.M."/>
            <person name="Barrangou R."/>
            <person name="Klaenhammer T.R."/>
            <person name="Caufield P.W."/>
            <person name="Cui Y."/>
            <person name="Zhang H."/>
            <person name="O'Toole P.W."/>
        </authorList>
    </citation>
    <scope>NUCLEOTIDE SEQUENCE [LARGE SCALE GENOMIC DNA]</scope>
    <source>
        <strain evidence="15 16">DSM 18390</strain>
    </source>
</reference>
<dbReference type="GO" id="GO:0016887">
    <property type="term" value="F:ATP hydrolysis activity"/>
    <property type="evidence" value="ECO:0007669"/>
    <property type="project" value="RHEA"/>
</dbReference>
<dbReference type="InterPro" id="IPR040498">
    <property type="entry name" value="PriA_CRR"/>
</dbReference>
<organism evidence="15 16">
    <name type="scientific">Lentilactobacillus parafarraginis DSM 18390 = JCM 14109</name>
    <dbReference type="NCBI Taxonomy" id="1423786"/>
    <lineage>
        <taxon>Bacteria</taxon>
        <taxon>Bacillati</taxon>
        <taxon>Bacillota</taxon>
        <taxon>Bacilli</taxon>
        <taxon>Lactobacillales</taxon>
        <taxon>Lactobacillaceae</taxon>
        <taxon>Lentilactobacillus</taxon>
    </lineage>
</organism>
<evidence type="ECO:0000256" key="7">
    <source>
        <dbReference type="ARBA" id="ARBA00022833"/>
    </source>
</evidence>
<feature type="binding site" evidence="12">
    <location>
        <position position="547"/>
    </location>
    <ligand>
        <name>Zn(2+)</name>
        <dbReference type="ChEBI" id="CHEBI:29105"/>
        <label>2</label>
    </ligand>
</feature>
<accession>A0A0R1YZU2</accession>
<dbReference type="PATRIC" id="fig|1423786.4.peg.3067"/>
<evidence type="ECO:0000259" key="13">
    <source>
        <dbReference type="PROSITE" id="PS51192"/>
    </source>
</evidence>
<dbReference type="SUPFAM" id="SSF52540">
    <property type="entry name" value="P-loop containing nucleoside triphosphate hydrolases"/>
    <property type="match status" value="2"/>
</dbReference>
<protein>
    <recommendedName>
        <fullName evidence="12">Replication restart protein PriA</fullName>
    </recommendedName>
    <alternativeName>
        <fullName evidence="12">ATP-dependent DNA helicase PriA</fullName>
        <ecNumber evidence="12">5.6.2.4</ecNumber>
    </alternativeName>
    <alternativeName>
        <fullName evidence="12">DNA 3'-5' helicase PriA</fullName>
    </alternativeName>
</protein>
<dbReference type="GO" id="GO:0005524">
    <property type="term" value="F:ATP binding"/>
    <property type="evidence" value="ECO:0007669"/>
    <property type="project" value="UniProtKB-UniRule"/>
</dbReference>
<dbReference type="Pfam" id="PF18319">
    <property type="entry name" value="Zn_ribbon_PriA"/>
    <property type="match status" value="1"/>
</dbReference>
<dbReference type="InterPro" id="IPR041236">
    <property type="entry name" value="PriA_C"/>
</dbReference>
<comment type="function">
    <text evidence="12">Initiates the restart of stalled replication forks, which reloads the replicative helicase on sites other than the origin of replication. Recognizes and binds to abandoned replication forks and remodels them to uncover a helicase loading site. Promotes assembly of the primosome at these replication forks.</text>
</comment>
<comment type="caution">
    <text evidence="15">The sequence shown here is derived from an EMBL/GenBank/DDBJ whole genome shotgun (WGS) entry which is preliminary data.</text>
</comment>
<evidence type="ECO:0000259" key="14">
    <source>
        <dbReference type="PROSITE" id="PS51194"/>
    </source>
</evidence>
<feature type="binding site" evidence="12">
    <location>
        <position position="557"/>
    </location>
    <ligand>
        <name>Zn(2+)</name>
        <dbReference type="ChEBI" id="CHEBI:29105"/>
        <label>1</label>
    </ligand>
</feature>
<dbReference type="GO" id="GO:0006269">
    <property type="term" value="P:DNA replication, synthesis of primer"/>
    <property type="evidence" value="ECO:0007669"/>
    <property type="project" value="UniProtKB-KW"/>
</dbReference>
<evidence type="ECO:0000256" key="10">
    <source>
        <dbReference type="ARBA" id="ARBA00023235"/>
    </source>
</evidence>
<evidence type="ECO:0000256" key="1">
    <source>
        <dbReference type="ARBA" id="ARBA00022515"/>
    </source>
</evidence>
<comment type="catalytic activity">
    <reaction evidence="12">
        <text>Couples ATP hydrolysis with the unwinding of duplex DNA by translocating in the 3'-5' direction.</text>
        <dbReference type="EC" id="5.6.2.4"/>
    </reaction>
</comment>
<feature type="binding site" evidence="12">
    <location>
        <position position="517"/>
    </location>
    <ligand>
        <name>Zn(2+)</name>
        <dbReference type="ChEBI" id="CHEBI:29105"/>
        <label>1</label>
    </ligand>
</feature>
<keyword evidence="1 12" id="KW-0639">Primosome</keyword>
<dbReference type="FunFam" id="3.40.50.300:FF:000489">
    <property type="entry name" value="Primosome assembly protein PriA"/>
    <property type="match status" value="1"/>
</dbReference>
<keyword evidence="2 12" id="KW-0235">DNA replication</keyword>
<dbReference type="Pfam" id="PF18074">
    <property type="entry name" value="PriA_C"/>
    <property type="match status" value="1"/>
</dbReference>
<evidence type="ECO:0000256" key="5">
    <source>
        <dbReference type="ARBA" id="ARBA00022801"/>
    </source>
</evidence>
<evidence type="ECO:0000256" key="8">
    <source>
        <dbReference type="ARBA" id="ARBA00022840"/>
    </source>
</evidence>
<dbReference type="InterPro" id="IPR042115">
    <property type="entry name" value="PriA_3primeBD_sf"/>
</dbReference>
<dbReference type="SMART" id="SM00490">
    <property type="entry name" value="HELICc"/>
    <property type="match status" value="1"/>
</dbReference>
<dbReference type="AlphaFoldDB" id="A0A0R1YZU2"/>
<dbReference type="PANTHER" id="PTHR30580">
    <property type="entry name" value="PRIMOSOMAL PROTEIN N"/>
    <property type="match status" value="1"/>
</dbReference>
<evidence type="ECO:0000313" key="15">
    <source>
        <dbReference type="EMBL" id="KRM44809.1"/>
    </source>
</evidence>
<dbReference type="HAMAP" id="MF_00983">
    <property type="entry name" value="PriA"/>
    <property type="match status" value="1"/>
</dbReference>
<evidence type="ECO:0000256" key="4">
    <source>
        <dbReference type="ARBA" id="ARBA00022741"/>
    </source>
</evidence>
<evidence type="ECO:0000256" key="3">
    <source>
        <dbReference type="ARBA" id="ARBA00022723"/>
    </source>
</evidence>
<feature type="binding site" evidence="12">
    <location>
        <position position="526"/>
    </location>
    <ligand>
        <name>Zn(2+)</name>
        <dbReference type="ChEBI" id="CHEBI:29105"/>
        <label>2</label>
    </ligand>
</feature>
<dbReference type="InterPro" id="IPR041222">
    <property type="entry name" value="PriA_3primeBD"/>
</dbReference>
<dbReference type="GO" id="GO:0008270">
    <property type="term" value="F:zinc ion binding"/>
    <property type="evidence" value="ECO:0007669"/>
    <property type="project" value="UniProtKB-UniRule"/>
</dbReference>
<dbReference type="NCBIfam" id="TIGR00595">
    <property type="entry name" value="priA"/>
    <property type="match status" value="1"/>
</dbReference>
<dbReference type="Proteomes" id="UP000051010">
    <property type="component" value="Unassembled WGS sequence"/>
</dbReference>
<dbReference type="InterPro" id="IPR011545">
    <property type="entry name" value="DEAD/DEAH_box_helicase_dom"/>
</dbReference>
<feature type="domain" description="Helicase ATP-binding" evidence="13">
    <location>
        <begin position="290"/>
        <end position="456"/>
    </location>
</feature>
<dbReference type="Pfam" id="PF17764">
    <property type="entry name" value="PriA_3primeBD"/>
    <property type="match status" value="1"/>
</dbReference>
<keyword evidence="10 12" id="KW-0413">Isomerase</keyword>
<dbReference type="PROSITE" id="PS51194">
    <property type="entry name" value="HELICASE_CTER"/>
    <property type="match status" value="1"/>
</dbReference>
<dbReference type="Pfam" id="PF00270">
    <property type="entry name" value="DEAD"/>
    <property type="match status" value="1"/>
</dbReference>
<evidence type="ECO:0000256" key="12">
    <source>
        <dbReference type="HAMAP-Rule" id="MF_00983"/>
    </source>
</evidence>
<dbReference type="GO" id="GO:0003677">
    <property type="term" value="F:DNA binding"/>
    <property type="evidence" value="ECO:0007669"/>
    <property type="project" value="UniProtKB-UniRule"/>
</dbReference>
<gene>
    <name evidence="12" type="primary">priA</name>
    <name evidence="15" type="ORF">FD47_GL002916</name>
</gene>
<keyword evidence="3 12" id="KW-0479">Metal-binding</keyword>
<dbReference type="InterPro" id="IPR014001">
    <property type="entry name" value="Helicase_ATP-bd"/>
</dbReference>
<dbReference type="GO" id="GO:0006302">
    <property type="term" value="P:double-strand break repair"/>
    <property type="evidence" value="ECO:0007669"/>
    <property type="project" value="InterPro"/>
</dbReference>
<evidence type="ECO:0000256" key="9">
    <source>
        <dbReference type="ARBA" id="ARBA00023125"/>
    </source>
</evidence>
<keyword evidence="4 12" id="KW-0547">Nucleotide-binding</keyword>
<evidence type="ECO:0000256" key="11">
    <source>
        <dbReference type="ARBA" id="ARBA00048988"/>
    </source>
</evidence>
<evidence type="ECO:0000256" key="2">
    <source>
        <dbReference type="ARBA" id="ARBA00022705"/>
    </source>
</evidence>
<dbReference type="PROSITE" id="PS51192">
    <property type="entry name" value="HELICASE_ATP_BIND_1"/>
    <property type="match status" value="1"/>
</dbReference>
<comment type="cofactor">
    <cofactor evidence="12">
        <name>Zn(2+)</name>
        <dbReference type="ChEBI" id="CHEBI:29105"/>
    </cofactor>
    <text evidence="12">Binds 2 zinc ions per subunit.</text>
</comment>
<proteinExistence type="inferred from homology"/>
<feature type="binding site" evidence="12">
    <location>
        <position position="520"/>
    </location>
    <ligand>
        <name>Zn(2+)</name>
        <dbReference type="ChEBI" id="CHEBI:29105"/>
        <label>1</label>
    </ligand>
</feature>
<keyword evidence="6 12" id="KW-0347">Helicase</keyword>
<comment type="subunit">
    <text evidence="12">Component of the replication restart primosome.</text>
</comment>
<dbReference type="GO" id="GO:0006310">
    <property type="term" value="P:DNA recombination"/>
    <property type="evidence" value="ECO:0007669"/>
    <property type="project" value="InterPro"/>
</dbReference>
<dbReference type="FunFam" id="3.40.1440.60:FF:000001">
    <property type="entry name" value="Primosomal protein N"/>
    <property type="match status" value="1"/>
</dbReference>
<dbReference type="CDD" id="cd17929">
    <property type="entry name" value="DEXHc_priA"/>
    <property type="match status" value="1"/>
</dbReference>
<evidence type="ECO:0000313" key="16">
    <source>
        <dbReference type="Proteomes" id="UP000051010"/>
    </source>
</evidence>
<dbReference type="InterPro" id="IPR027417">
    <property type="entry name" value="P-loop_NTPase"/>
</dbReference>
<dbReference type="InterPro" id="IPR005259">
    <property type="entry name" value="PriA"/>
</dbReference>
<keyword evidence="5 12" id="KW-0378">Hydrolase</keyword>
<dbReference type="CDD" id="cd18804">
    <property type="entry name" value="SF2_C_priA"/>
    <property type="match status" value="1"/>
</dbReference>
<dbReference type="InterPro" id="IPR001650">
    <property type="entry name" value="Helicase_C-like"/>
</dbReference>
<sequence length="811" mass="92257">MLSQPIRTKGEEKLQIAEVIVDIPTRQTNNPYSYSIPENLSDQIQPGMRVQVPFGPRKVTGFVVGITDHSEFNGQLKNLSSLVDLSPVVTPELLALSHWMAARTFSFEINCLQTMLPGGMRTKFRKKLLANDSVRDAYPQIFHGENEVDYDRQHFDSRTIALILKLRRADKIQVHYELAHHSKPLLMKAYTNQLSAKALQAAISGVSKRAIAQRRLLLMLHEQPTRAFLRTELAQVGVGRSVIKTALEKGWVKQTNVRRNRNPFFQPVKKSLPLDLNDDQRVAVKTIDQAIEQQTDTTFLVEGVTGSGKTEVYLQAMAHALKIGKTALMLVPEITLTPQIVGRIRSRFGDQVAMLHSAMSNGERYDEWQRISSGQAKVVVGVRSAIFAPLKNIGLIIMDEEHDGSYKQTDDPRYQTRDVAKWRAAYNHCPVVLGSATPSLESRARAMKGVYHLITLPHRFNNHALPHVTVVDMKREIAHNHSILSKELATLIADRLVKKEQIILMLNRRGYSSFIMCRDCGYVPQCPNCDISLTMHKDTQTLNCHYCGHREPIPTVCPKCHSKRIRHYGVGSQQLEEQVKEQFPNARVLRMDVDTTRKKGSHEAIINQFGAHKADILLGTQMIAKGLDFPDVTLVGVLNADSSLQFPDFRSSERTFELLTQVSGRSGRADKTGEVIVQTFNPDHYAIQLAKTQDYEKFYQTEMRVRHLGKYPPYYYTIKITGNSPSEKQTAYEMHQIAKYLRNHLTDAAIVLGPTPKTIKRIDNRYYYQIIIKYRKEPALTQSLDTILTNYQSKQRHDFYIAIDNEPLDFM</sequence>
<feature type="binding site" evidence="12">
    <location>
        <position position="560"/>
    </location>
    <ligand>
        <name>Zn(2+)</name>
        <dbReference type="ChEBI" id="CHEBI:29105"/>
        <label>1</label>
    </ligand>
</feature>
<feature type="binding site" evidence="12">
    <location>
        <position position="544"/>
    </location>
    <ligand>
        <name>Zn(2+)</name>
        <dbReference type="ChEBI" id="CHEBI:29105"/>
        <label>2</label>
    </ligand>
</feature>
<dbReference type="GO" id="GO:1990077">
    <property type="term" value="C:primosome complex"/>
    <property type="evidence" value="ECO:0007669"/>
    <property type="project" value="UniProtKB-UniRule"/>
</dbReference>
<dbReference type="EC" id="5.6.2.4" evidence="12"/>
<comment type="similarity">
    <text evidence="12">Belongs to the helicase family. PriA subfamily.</text>
</comment>
<dbReference type="GO" id="GO:0006270">
    <property type="term" value="P:DNA replication initiation"/>
    <property type="evidence" value="ECO:0007669"/>
    <property type="project" value="TreeGrafter"/>
</dbReference>
<dbReference type="Gene3D" id="3.40.50.300">
    <property type="entry name" value="P-loop containing nucleotide triphosphate hydrolases"/>
    <property type="match status" value="2"/>
</dbReference>
<dbReference type="PANTHER" id="PTHR30580:SF0">
    <property type="entry name" value="PRIMOSOMAL PROTEIN N"/>
    <property type="match status" value="1"/>
</dbReference>